<feature type="domain" description="C2H2-type" evidence="10">
    <location>
        <begin position="4"/>
        <end position="31"/>
    </location>
</feature>
<evidence type="ECO:0000313" key="13">
    <source>
        <dbReference type="WBParaSite" id="TCLT_0000556301-mRNA-1"/>
    </source>
</evidence>
<dbReference type="InterPro" id="IPR013087">
    <property type="entry name" value="Znf_C2H2_type"/>
</dbReference>
<dbReference type="WBParaSite" id="TCLT_0000556301-mRNA-1">
    <property type="protein sequence ID" value="TCLT_0000556301-mRNA-1"/>
    <property type="gene ID" value="TCLT_0000556301"/>
</dbReference>
<feature type="region of interest" description="Disordered" evidence="8">
    <location>
        <begin position="164"/>
        <end position="183"/>
    </location>
</feature>
<keyword evidence="4 7" id="KW-0863">Zinc-finger</keyword>
<proteinExistence type="predicted"/>
<organism evidence="13">
    <name type="scientific">Thelazia callipaeda</name>
    <name type="common">Oriental eyeworm</name>
    <name type="synonym">Parasitic nematode</name>
    <dbReference type="NCBI Taxonomy" id="103827"/>
    <lineage>
        <taxon>Eukaryota</taxon>
        <taxon>Metazoa</taxon>
        <taxon>Ecdysozoa</taxon>
        <taxon>Nematoda</taxon>
        <taxon>Chromadorea</taxon>
        <taxon>Rhabditida</taxon>
        <taxon>Spirurina</taxon>
        <taxon>Spiruromorpha</taxon>
        <taxon>Thelazioidea</taxon>
        <taxon>Thelaziidae</taxon>
        <taxon>Thelazia</taxon>
    </lineage>
</organism>
<dbReference type="GO" id="GO:0000978">
    <property type="term" value="F:RNA polymerase II cis-regulatory region sequence-specific DNA binding"/>
    <property type="evidence" value="ECO:0007669"/>
    <property type="project" value="TreeGrafter"/>
</dbReference>
<feature type="compositionally biased region" description="Basic and acidic residues" evidence="8">
    <location>
        <begin position="126"/>
        <end position="139"/>
    </location>
</feature>
<dbReference type="PANTHER" id="PTHR45718:SF4">
    <property type="entry name" value="TRANSCRIPTIONAL ACTIVATOR CUBITUS INTERRUPTUS"/>
    <property type="match status" value="1"/>
</dbReference>
<evidence type="ECO:0000256" key="7">
    <source>
        <dbReference type="PROSITE-ProRule" id="PRU00042"/>
    </source>
</evidence>
<accession>A0A158RBT7</accession>
<dbReference type="PANTHER" id="PTHR45718">
    <property type="entry name" value="TRANSCRIPTIONAL ACTIVATOR CUBITUS INTERRUPTUS"/>
    <property type="match status" value="1"/>
</dbReference>
<feature type="compositionally biased region" description="Basic residues" evidence="8">
    <location>
        <begin position="170"/>
        <end position="180"/>
    </location>
</feature>
<feature type="transmembrane region" description="Helical" evidence="9">
    <location>
        <begin position="322"/>
        <end position="341"/>
    </location>
</feature>
<dbReference type="STRING" id="103827.A0A158RBT7"/>
<evidence type="ECO:0000256" key="9">
    <source>
        <dbReference type="SAM" id="Phobius"/>
    </source>
</evidence>
<dbReference type="PROSITE" id="PS00028">
    <property type="entry name" value="ZINC_FINGER_C2H2_1"/>
    <property type="match status" value="2"/>
</dbReference>
<evidence type="ECO:0000313" key="11">
    <source>
        <dbReference type="EMBL" id="VDN02811.1"/>
    </source>
</evidence>
<keyword evidence="12" id="KW-1185">Reference proteome</keyword>
<protein>
    <submittedName>
        <fullName evidence="13">C2H2-type domain-containing protein</fullName>
    </submittedName>
</protein>
<keyword evidence="3" id="KW-0677">Repeat</keyword>
<feature type="compositionally biased region" description="Low complexity" evidence="8">
    <location>
        <begin position="116"/>
        <end position="125"/>
    </location>
</feature>
<comment type="subcellular location">
    <subcellularLocation>
        <location evidence="1">Nucleus</location>
    </subcellularLocation>
</comment>
<evidence type="ECO:0000259" key="10">
    <source>
        <dbReference type="PROSITE" id="PS50157"/>
    </source>
</evidence>
<evidence type="ECO:0000256" key="3">
    <source>
        <dbReference type="ARBA" id="ARBA00022737"/>
    </source>
</evidence>
<feature type="region of interest" description="Disordered" evidence="8">
    <location>
        <begin position="94"/>
        <end position="139"/>
    </location>
</feature>
<dbReference type="SUPFAM" id="SSF57667">
    <property type="entry name" value="beta-beta-alpha zinc fingers"/>
    <property type="match status" value="2"/>
</dbReference>
<dbReference type="PROSITE" id="PS50157">
    <property type="entry name" value="ZINC_FINGER_C2H2_2"/>
    <property type="match status" value="3"/>
</dbReference>
<keyword evidence="5" id="KW-0862">Zinc</keyword>
<keyword evidence="9" id="KW-0812">Transmembrane</keyword>
<dbReference type="Proteomes" id="UP000276776">
    <property type="component" value="Unassembled WGS sequence"/>
</dbReference>
<feature type="compositionally biased region" description="Polar residues" evidence="8">
    <location>
        <begin position="202"/>
        <end position="228"/>
    </location>
</feature>
<dbReference type="Gene3D" id="3.30.160.60">
    <property type="entry name" value="Classic Zinc Finger"/>
    <property type="match status" value="3"/>
</dbReference>
<dbReference type="FunFam" id="3.30.160.60:FF:000036">
    <property type="entry name" value="GLI family zinc finger 3"/>
    <property type="match status" value="1"/>
</dbReference>
<feature type="compositionally biased region" description="Low complexity" evidence="8">
    <location>
        <begin position="229"/>
        <end position="241"/>
    </location>
</feature>
<gene>
    <name evidence="11" type="ORF">TCLT_LOCUS5552</name>
</gene>
<evidence type="ECO:0000313" key="12">
    <source>
        <dbReference type="Proteomes" id="UP000276776"/>
    </source>
</evidence>
<evidence type="ECO:0000256" key="2">
    <source>
        <dbReference type="ARBA" id="ARBA00022723"/>
    </source>
</evidence>
<feature type="domain" description="C2H2-type" evidence="10">
    <location>
        <begin position="68"/>
        <end position="98"/>
    </location>
</feature>
<dbReference type="OrthoDB" id="3214149at2759"/>
<dbReference type="Pfam" id="PF00096">
    <property type="entry name" value="zf-C2H2"/>
    <property type="match status" value="3"/>
</dbReference>
<feature type="compositionally biased region" description="Basic residues" evidence="8">
    <location>
        <begin position="103"/>
        <end position="112"/>
    </location>
</feature>
<evidence type="ECO:0000256" key="1">
    <source>
        <dbReference type="ARBA" id="ARBA00004123"/>
    </source>
</evidence>
<keyword evidence="9" id="KW-0472">Membrane</keyword>
<dbReference type="InterPro" id="IPR036236">
    <property type="entry name" value="Znf_C2H2_sf"/>
</dbReference>
<dbReference type="EMBL" id="UYYF01004346">
    <property type="protein sequence ID" value="VDN02811.1"/>
    <property type="molecule type" value="Genomic_DNA"/>
</dbReference>
<keyword evidence="2" id="KW-0479">Metal-binding</keyword>
<dbReference type="SMART" id="SM00355">
    <property type="entry name" value="ZnF_C2H2"/>
    <property type="match status" value="3"/>
</dbReference>
<evidence type="ECO:0000256" key="4">
    <source>
        <dbReference type="ARBA" id="ARBA00022771"/>
    </source>
</evidence>
<evidence type="ECO:0000256" key="8">
    <source>
        <dbReference type="SAM" id="MobiDB-lite"/>
    </source>
</evidence>
<reference evidence="11 12" key="2">
    <citation type="submission" date="2018-11" db="EMBL/GenBank/DDBJ databases">
        <authorList>
            <consortium name="Pathogen Informatics"/>
        </authorList>
    </citation>
    <scope>NUCLEOTIDE SEQUENCE [LARGE SCALE GENOMIC DNA]</scope>
</reference>
<evidence type="ECO:0000256" key="5">
    <source>
        <dbReference type="ARBA" id="ARBA00022833"/>
    </source>
</evidence>
<dbReference type="GO" id="GO:0000981">
    <property type="term" value="F:DNA-binding transcription factor activity, RNA polymerase II-specific"/>
    <property type="evidence" value="ECO:0007669"/>
    <property type="project" value="TreeGrafter"/>
</dbReference>
<name>A0A158RBT7_THECL</name>
<keyword evidence="9" id="KW-1133">Transmembrane helix</keyword>
<reference evidence="13" key="1">
    <citation type="submission" date="2016-04" db="UniProtKB">
        <authorList>
            <consortium name="WormBaseParasite"/>
        </authorList>
    </citation>
    <scope>IDENTIFICATION</scope>
</reference>
<keyword evidence="6" id="KW-0539">Nucleus</keyword>
<dbReference type="GO" id="GO:0008270">
    <property type="term" value="F:zinc ion binding"/>
    <property type="evidence" value="ECO:0007669"/>
    <property type="project" value="UniProtKB-KW"/>
</dbReference>
<dbReference type="InterPro" id="IPR043359">
    <property type="entry name" value="GLI-like"/>
</dbReference>
<feature type="domain" description="C2H2-type" evidence="10">
    <location>
        <begin position="32"/>
        <end position="62"/>
    </location>
</feature>
<dbReference type="AlphaFoldDB" id="A0A158RBT7"/>
<sequence>MRLIQYPGCHKSYSRLENLKTHVRTHTGERPYRCEFPECDKAFSNASDRAKHQNRTHSDTVRIFSKPYQCMIDDCVKSYTDPSSLRKHIKSVHGDEAYESAKRNKVNNKRRTGTASDISQSSSRSAVERHHDDSDDEIYHVNSPTRMILSACLRSVEKIGEDMKGENIRSSKKKRPKKVVLPHNSENCWAGMQYGSRAGPSSPDSGGINLQTISSNDSNLNSCTLKAPNSSNSSNTNGSNTSVFGGRRDFCVDRFLQNRRQFNDSRAFDESSFNYECHPRYVDRSPSPSSETKDRMAKYRKSLTFSFLCLFRFPKFFKVSGAGSYSGILAALASLSVLLYCSSLLRPRRVHGADRMGYIRASYLALSIGYLPRCDQVH</sequence>
<dbReference type="GO" id="GO:0005634">
    <property type="term" value="C:nucleus"/>
    <property type="evidence" value="ECO:0007669"/>
    <property type="project" value="UniProtKB-SubCell"/>
</dbReference>
<feature type="region of interest" description="Disordered" evidence="8">
    <location>
        <begin position="191"/>
        <end position="241"/>
    </location>
</feature>
<evidence type="ECO:0000256" key="6">
    <source>
        <dbReference type="ARBA" id="ARBA00023242"/>
    </source>
</evidence>